<dbReference type="EMBL" id="MU273511">
    <property type="protein sequence ID" value="KAI0033819.1"/>
    <property type="molecule type" value="Genomic_DNA"/>
</dbReference>
<evidence type="ECO:0000313" key="1">
    <source>
        <dbReference type="EMBL" id="KAI0033819.1"/>
    </source>
</evidence>
<comment type="caution">
    <text evidence="1">The sequence shown here is derived from an EMBL/GenBank/DDBJ whole genome shotgun (WGS) entry which is preliminary data.</text>
</comment>
<name>A0ACB8QPN4_9AGAM</name>
<accession>A0ACB8QPN4</accession>
<organism evidence="1 2">
    <name type="scientific">Vararia minispora EC-137</name>
    <dbReference type="NCBI Taxonomy" id="1314806"/>
    <lineage>
        <taxon>Eukaryota</taxon>
        <taxon>Fungi</taxon>
        <taxon>Dikarya</taxon>
        <taxon>Basidiomycota</taxon>
        <taxon>Agaricomycotina</taxon>
        <taxon>Agaricomycetes</taxon>
        <taxon>Russulales</taxon>
        <taxon>Lachnocladiaceae</taxon>
        <taxon>Vararia</taxon>
    </lineage>
</organism>
<evidence type="ECO:0000313" key="2">
    <source>
        <dbReference type="Proteomes" id="UP000814128"/>
    </source>
</evidence>
<proteinExistence type="predicted"/>
<sequence length="454" mass="52093">QFYKAEVIKAYRLKNSQARTKNVTDSSDLLAMLIHAISYDKRILGDERLQLSILSCYLVLGYTGCRPAEIVDGEKKVPTDPRWKELFESRNLLQMEAASDPEFEDDLPRQSPRPPNALCYEDITLFVCRHPETGEDCLGMAIKFTHHKGHDNKLKPTVFFYQTNRVMFDLVTLIISLALIDGAFESENLTSVDAVFDAEVPDGLEYLPLQWKKEWLSRPVFRSSNSDLSKPMSYRALHEYMRDHSLEMGYPDAIGPKDWRRNVGNTANRTATGPERDLIMRHNEGSDTFRTSYLNQTVEHDMIAAILSEPSQESLLRKLAHAGHARDRRAKRDMVPPEVWAALRKKGEAPDIQDMVRRRESVRAEVKALPAVLVELKELGKEADRLTRRINSRRATEKRHVIARYHKFYLKKAPTRDLDRQLNGEAPIEYIPPTIDCQLPECAEVAHLLSEQPD</sequence>
<gene>
    <name evidence="1" type="ORF">K488DRAFT_46827</name>
</gene>
<keyword evidence="2" id="KW-1185">Reference proteome</keyword>
<protein>
    <submittedName>
        <fullName evidence="1">Uncharacterized protein</fullName>
    </submittedName>
</protein>
<reference evidence="1" key="2">
    <citation type="journal article" date="2022" name="New Phytol.">
        <title>Evolutionary transition to the ectomycorrhizal habit in the genomes of a hyperdiverse lineage of mushroom-forming fungi.</title>
        <authorList>
            <person name="Looney B."/>
            <person name="Miyauchi S."/>
            <person name="Morin E."/>
            <person name="Drula E."/>
            <person name="Courty P.E."/>
            <person name="Kohler A."/>
            <person name="Kuo A."/>
            <person name="LaButti K."/>
            <person name="Pangilinan J."/>
            <person name="Lipzen A."/>
            <person name="Riley R."/>
            <person name="Andreopoulos W."/>
            <person name="He G."/>
            <person name="Johnson J."/>
            <person name="Nolan M."/>
            <person name="Tritt A."/>
            <person name="Barry K.W."/>
            <person name="Grigoriev I.V."/>
            <person name="Nagy L.G."/>
            <person name="Hibbett D."/>
            <person name="Henrissat B."/>
            <person name="Matheny P.B."/>
            <person name="Labbe J."/>
            <person name="Martin F.M."/>
        </authorList>
    </citation>
    <scope>NUCLEOTIDE SEQUENCE</scope>
    <source>
        <strain evidence="1">EC-137</strain>
    </source>
</reference>
<reference evidence="1" key="1">
    <citation type="submission" date="2021-02" db="EMBL/GenBank/DDBJ databases">
        <authorList>
            <consortium name="DOE Joint Genome Institute"/>
            <person name="Ahrendt S."/>
            <person name="Looney B.P."/>
            <person name="Miyauchi S."/>
            <person name="Morin E."/>
            <person name="Drula E."/>
            <person name="Courty P.E."/>
            <person name="Chicoki N."/>
            <person name="Fauchery L."/>
            <person name="Kohler A."/>
            <person name="Kuo A."/>
            <person name="Labutti K."/>
            <person name="Pangilinan J."/>
            <person name="Lipzen A."/>
            <person name="Riley R."/>
            <person name="Andreopoulos W."/>
            <person name="He G."/>
            <person name="Johnson J."/>
            <person name="Barry K.W."/>
            <person name="Grigoriev I.V."/>
            <person name="Nagy L."/>
            <person name="Hibbett D."/>
            <person name="Henrissat B."/>
            <person name="Matheny P.B."/>
            <person name="Labbe J."/>
            <person name="Martin F."/>
        </authorList>
    </citation>
    <scope>NUCLEOTIDE SEQUENCE</scope>
    <source>
        <strain evidence="1">EC-137</strain>
    </source>
</reference>
<dbReference type="Proteomes" id="UP000814128">
    <property type="component" value="Unassembled WGS sequence"/>
</dbReference>
<feature type="non-terminal residue" evidence="1">
    <location>
        <position position="1"/>
    </location>
</feature>